<sequence>MDDTAPYDPAADGWRLLDPSGLPRVADPLWQRGEAFGFQAREDHANARGVVHGGILATFMDHTLGLIVRRAIGGGLNLATIQLDLHYLAAAMPGQFLIGEGEITRQTRSVVFIRGTLRHGDTPVIAATGIWKLLAPR</sequence>
<evidence type="ECO:0000256" key="1">
    <source>
        <dbReference type="ARBA" id="ARBA00008324"/>
    </source>
</evidence>
<evidence type="ECO:0000259" key="3">
    <source>
        <dbReference type="Pfam" id="PF03061"/>
    </source>
</evidence>
<evidence type="ECO:0000313" key="5">
    <source>
        <dbReference type="Proteomes" id="UP000787635"/>
    </source>
</evidence>
<dbReference type="Proteomes" id="UP000787635">
    <property type="component" value="Unassembled WGS sequence"/>
</dbReference>
<comment type="caution">
    <text evidence="4">The sequence shown here is derived from an EMBL/GenBank/DDBJ whole genome shotgun (WGS) entry which is preliminary data.</text>
</comment>
<dbReference type="Pfam" id="PF03061">
    <property type="entry name" value="4HBT"/>
    <property type="match status" value="1"/>
</dbReference>
<dbReference type="Gene3D" id="3.10.129.10">
    <property type="entry name" value="Hotdog Thioesterase"/>
    <property type="match status" value="1"/>
</dbReference>
<dbReference type="InterPro" id="IPR006683">
    <property type="entry name" value="Thioestr_dom"/>
</dbReference>
<comment type="similarity">
    <text evidence="1">Belongs to the thioesterase PaaI family.</text>
</comment>
<protein>
    <submittedName>
        <fullName evidence="4">PaaI family thioesterase</fullName>
    </submittedName>
</protein>
<feature type="domain" description="Thioesterase" evidence="3">
    <location>
        <begin position="49"/>
        <end position="124"/>
    </location>
</feature>
<dbReference type="PANTHER" id="PTHR21660">
    <property type="entry name" value="THIOESTERASE SUPERFAMILY MEMBER-RELATED"/>
    <property type="match status" value="1"/>
</dbReference>
<keyword evidence="5" id="KW-1185">Reference proteome</keyword>
<accession>A0ABX1E8Y8</accession>
<proteinExistence type="inferred from homology"/>
<dbReference type="InterPro" id="IPR029069">
    <property type="entry name" value="HotDog_dom_sf"/>
</dbReference>
<dbReference type="SUPFAM" id="SSF54637">
    <property type="entry name" value="Thioesterase/thiol ester dehydrase-isomerase"/>
    <property type="match status" value="1"/>
</dbReference>
<dbReference type="EMBL" id="JAAVNE010000021">
    <property type="protein sequence ID" value="NKC31972.1"/>
    <property type="molecule type" value="Genomic_DNA"/>
</dbReference>
<evidence type="ECO:0000313" key="4">
    <source>
        <dbReference type="EMBL" id="NKC31972.1"/>
    </source>
</evidence>
<dbReference type="RefSeq" id="WP_168031564.1">
    <property type="nucleotide sequence ID" value="NZ_JAAVNE010000021.1"/>
</dbReference>
<dbReference type="CDD" id="cd03443">
    <property type="entry name" value="PaaI_thioesterase"/>
    <property type="match status" value="1"/>
</dbReference>
<reference evidence="4 5" key="1">
    <citation type="submission" date="2020-03" db="EMBL/GenBank/DDBJ databases">
        <title>Roseomonas selenitidurans sp. nov. isolated from urban soil.</title>
        <authorList>
            <person name="Liu H."/>
        </authorList>
    </citation>
    <scope>NUCLEOTIDE SEQUENCE [LARGE SCALE GENOMIC DNA]</scope>
    <source>
        <strain evidence="4 5">BU-1</strain>
    </source>
</reference>
<keyword evidence="2" id="KW-0378">Hydrolase</keyword>
<name>A0ABX1E8Y8_9PROT</name>
<gene>
    <name evidence="4" type="ORF">HEQ75_13985</name>
</gene>
<organism evidence="4 5">
    <name type="scientific">Falsiroseomonas selenitidurans</name>
    <dbReference type="NCBI Taxonomy" id="2716335"/>
    <lineage>
        <taxon>Bacteria</taxon>
        <taxon>Pseudomonadati</taxon>
        <taxon>Pseudomonadota</taxon>
        <taxon>Alphaproteobacteria</taxon>
        <taxon>Acetobacterales</taxon>
        <taxon>Roseomonadaceae</taxon>
        <taxon>Falsiroseomonas</taxon>
    </lineage>
</organism>
<dbReference type="InterPro" id="IPR039298">
    <property type="entry name" value="ACOT13"/>
</dbReference>
<evidence type="ECO:0000256" key="2">
    <source>
        <dbReference type="ARBA" id="ARBA00022801"/>
    </source>
</evidence>
<dbReference type="PANTHER" id="PTHR21660:SF1">
    <property type="entry name" value="ACYL-COENZYME A THIOESTERASE 13"/>
    <property type="match status" value="1"/>
</dbReference>